<proteinExistence type="predicted"/>
<evidence type="ECO:0000313" key="1">
    <source>
        <dbReference type="EMBL" id="MFC3878015.1"/>
    </source>
</evidence>
<organism evidence="1 2">
    <name type="scientific">Winogradskyella maritima</name>
    <dbReference type="NCBI Taxonomy" id="1517766"/>
    <lineage>
        <taxon>Bacteria</taxon>
        <taxon>Pseudomonadati</taxon>
        <taxon>Bacteroidota</taxon>
        <taxon>Flavobacteriia</taxon>
        <taxon>Flavobacteriales</taxon>
        <taxon>Flavobacteriaceae</taxon>
        <taxon>Winogradskyella</taxon>
    </lineage>
</organism>
<comment type="caution">
    <text evidence="1">The sequence shown here is derived from an EMBL/GenBank/DDBJ whole genome shotgun (WGS) entry which is preliminary data.</text>
</comment>
<reference evidence="2" key="1">
    <citation type="journal article" date="2019" name="Int. J. Syst. Evol. Microbiol.">
        <title>The Global Catalogue of Microorganisms (GCM) 10K type strain sequencing project: providing services to taxonomists for standard genome sequencing and annotation.</title>
        <authorList>
            <consortium name="The Broad Institute Genomics Platform"/>
            <consortium name="The Broad Institute Genome Sequencing Center for Infectious Disease"/>
            <person name="Wu L."/>
            <person name="Ma J."/>
        </authorList>
    </citation>
    <scope>NUCLEOTIDE SEQUENCE [LARGE SCALE GENOMIC DNA]</scope>
    <source>
        <strain evidence="2">CECT 8979</strain>
    </source>
</reference>
<protein>
    <submittedName>
        <fullName evidence="1">3D domain-containing protein</fullName>
    </submittedName>
</protein>
<dbReference type="EMBL" id="JBHSAT010000022">
    <property type="protein sequence ID" value="MFC3878015.1"/>
    <property type="molecule type" value="Genomic_DNA"/>
</dbReference>
<sequence length="149" mass="17244">MKNLYFSVMILRISILILLCLCTLSCELKKPEPVVQHWTCMDVKASAYNSLASQTSSNPFITAFGDSLKPGDKYIAVSRDLLRGPLKYNTEVIVQGLDSIWIVKDKMNRRYRNTIDVYMGYDVKKAREWGRRQIKVCYKTELPWDSIKP</sequence>
<dbReference type="RefSeq" id="WP_386101543.1">
    <property type="nucleotide sequence ID" value="NZ_JBHSAT010000022.1"/>
</dbReference>
<gene>
    <name evidence="1" type="ORF">ACFOSX_12325</name>
</gene>
<keyword evidence="2" id="KW-1185">Reference proteome</keyword>
<accession>A0ABV8AJX3</accession>
<name>A0ABV8AJX3_9FLAO</name>
<dbReference type="CDD" id="cd22784">
    <property type="entry name" value="DPBB_MltA_YuiC-like"/>
    <property type="match status" value="1"/>
</dbReference>
<dbReference type="Proteomes" id="UP001595812">
    <property type="component" value="Unassembled WGS sequence"/>
</dbReference>
<evidence type="ECO:0000313" key="2">
    <source>
        <dbReference type="Proteomes" id="UP001595812"/>
    </source>
</evidence>